<dbReference type="Gene3D" id="1.20.1280.50">
    <property type="match status" value="1"/>
</dbReference>
<sequence>MSDVMTTNNNAMLEATPIEALLPDELWLTIFGYLGPRDLAGVQATCTRWSPLACDDALWRPLLTTVAIVIHDPSALAADDLTGIAIKDVCACRFLRLCRLLSRDRTYPVTTASASRGTTTRRDHKSGALLCGRFDRRGQLQGYGEVDLSQRDNKGRTSTAIYRGVFRNGVYHGRGTLTAECGACNGQRHPWDCPVYGYMNAVCGGALDVLATIAPDKHTRVSFWGEFADGLADGFGCATYTEGDDLRIEYKGEWKRGLWHGRGRANAKDGAYCEGNFVRGRPDGDVRVRCVAPIPYLFEGHAARKDATSGQFTFDDDTRLVVNRLHSSVGLFGVTMHAPDGTVYTNGTWDLNGYGHATDPRPGRRRYARFHQFTKPCDMAVTDRYGRVWHGCTGGCFGETHHRPRGVQEITYPNGDVLAVQWDNASDPWDDAPYPWEDRIESVLSFSVSADCPDARFAGTTFRGCEWWHNKVGEPGGGRSDEWIFEPCRRYTAQREQFLAYVRSGLGPWSPAALQAYR</sequence>
<feature type="domain" description="F-box" evidence="2">
    <location>
        <begin position="16"/>
        <end position="62"/>
    </location>
</feature>
<dbReference type="InterPro" id="IPR036047">
    <property type="entry name" value="F-box-like_dom_sf"/>
</dbReference>
<dbReference type="PROSITE" id="PS50181">
    <property type="entry name" value="FBOX"/>
    <property type="match status" value="1"/>
</dbReference>
<dbReference type="PANTHER" id="PTHR43215">
    <property type="entry name" value="RADIAL SPOKE HEAD 1 HOMOLOG"/>
    <property type="match status" value="1"/>
</dbReference>
<evidence type="ECO:0000256" key="1">
    <source>
        <dbReference type="ARBA" id="ARBA00022737"/>
    </source>
</evidence>
<dbReference type="Pfam" id="PF12937">
    <property type="entry name" value="F-box-like"/>
    <property type="match status" value="1"/>
</dbReference>
<keyword evidence="1" id="KW-0677">Repeat</keyword>
<accession>A0A4D6EHQ9</accession>
<dbReference type="InterPro" id="IPR003409">
    <property type="entry name" value="MORN"/>
</dbReference>
<dbReference type="Pfam" id="PF02493">
    <property type="entry name" value="MORN"/>
    <property type="match status" value="3"/>
</dbReference>
<dbReference type="Proteomes" id="UP001237152">
    <property type="component" value="Segment"/>
</dbReference>
<dbReference type="EMBL" id="MK174290">
    <property type="protein sequence ID" value="QBZ81234.1"/>
    <property type="molecule type" value="Genomic_DNA"/>
</dbReference>
<gene>
    <name evidence="3" type="ORF">pclt_cds_642</name>
</gene>
<reference evidence="3" key="1">
    <citation type="journal article" date="2019" name="Front. Microbiol.">
        <title>Pandoravirus Celtis Illustrates the Microevolution Processes at Work in the Giant Pandoraviridae Genomes.</title>
        <authorList>
            <person name="Legendre M."/>
            <person name="Alempic J.M."/>
            <person name="Philippe N."/>
            <person name="Lartigue A."/>
            <person name="Jeudy S."/>
            <person name="Poirot O."/>
            <person name="Ta N.T."/>
            <person name="Nin S."/>
            <person name="Coute Y."/>
            <person name="Abergel C."/>
            <person name="Claverie J.M."/>
        </authorList>
    </citation>
    <scope>NUCLEOTIDE SEQUENCE</scope>
</reference>
<dbReference type="PANTHER" id="PTHR43215:SF14">
    <property type="entry name" value="RADIAL SPOKE HEAD 1 HOMOLOG"/>
    <property type="match status" value="1"/>
</dbReference>
<dbReference type="InterPro" id="IPR001810">
    <property type="entry name" value="F-box_dom"/>
</dbReference>
<dbReference type="SUPFAM" id="SSF82185">
    <property type="entry name" value="Histone H3 K4-specific methyltransferase SET7/9 N-terminal domain"/>
    <property type="match status" value="1"/>
</dbReference>
<dbReference type="SUPFAM" id="SSF81383">
    <property type="entry name" value="F-box domain"/>
    <property type="match status" value="1"/>
</dbReference>
<evidence type="ECO:0000259" key="2">
    <source>
        <dbReference type="PROSITE" id="PS50181"/>
    </source>
</evidence>
<protein>
    <submittedName>
        <fullName evidence="3">F-box domain containing protein</fullName>
    </submittedName>
</protein>
<evidence type="ECO:0000313" key="3">
    <source>
        <dbReference type="EMBL" id="QBZ81234.1"/>
    </source>
</evidence>
<dbReference type="Gene3D" id="2.20.110.10">
    <property type="entry name" value="Histone H3 K4-specific methyltransferase SET7/9 N-terminal domain"/>
    <property type="match status" value="1"/>
</dbReference>
<evidence type="ECO:0000313" key="4">
    <source>
        <dbReference type="Proteomes" id="UP001237152"/>
    </source>
</evidence>
<name>A0A4D6EHQ9_9VIRU</name>
<organism evidence="3 4">
    <name type="scientific">Pandoravirus celtis</name>
    <dbReference type="NCBI Taxonomy" id="2568002"/>
    <lineage>
        <taxon>Viruses</taxon>
        <taxon>Pandoravirus</taxon>
    </lineage>
</organism>
<proteinExistence type="predicted"/>